<comment type="caution">
    <text evidence="4">The sequence shown here is derived from an EMBL/GenBank/DDBJ whole genome shotgun (WGS) entry which is preliminary data.</text>
</comment>
<feature type="compositionally biased region" description="Low complexity" evidence="2">
    <location>
        <begin position="634"/>
        <end position="664"/>
    </location>
</feature>
<feature type="compositionally biased region" description="Gly residues" evidence="2">
    <location>
        <begin position="685"/>
        <end position="695"/>
    </location>
</feature>
<feature type="compositionally biased region" description="Gly residues" evidence="2">
    <location>
        <begin position="665"/>
        <end position="676"/>
    </location>
</feature>
<keyword evidence="3" id="KW-0472">Membrane</keyword>
<dbReference type="Proteomes" id="UP000245293">
    <property type="component" value="Unassembled WGS sequence"/>
</dbReference>
<keyword evidence="3" id="KW-1133">Transmembrane helix</keyword>
<gene>
    <name evidence="4" type="ORF">DFK10_11055</name>
</gene>
<accession>A0A2V1P1T7</accession>
<dbReference type="Pfam" id="PF13779">
    <property type="entry name" value="DUF4175"/>
    <property type="match status" value="1"/>
</dbReference>
<feature type="transmembrane region" description="Helical" evidence="3">
    <location>
        <begin position="140"/>
        <end position="158"/>
    </location>
</feature>
<feature type="region of interest" description="Disordered" evidence="2">
    <location>
        <begin position="633"/>
        <end position="712"/>
    </location>
</feature>
<dbReference type="AlphaFoldDB" id="A0A2V1P1T7"/>
<keyword evidence="1" id="KW-0175">Coiled coil</keyword>
<protein>
    <submittedName>
        <fullName evidence="4">TIGR02302 family protein</fullName>
    </submittedName>
</protein>
<evidence type="ECO:0000256" key="1">
    <source>
        <dbReference type="SAM" id="Coils"/>
    </source>
</evidence>
<name>A0A2V1P1T7_9RHOB</name>
<dbReference type="EMBL" id="QETF01000012">
    <property type="protein sequence ID" value="PWG16499.1"/>
    <property type="molecule type" value="Genomic_DNA"/>
</dbReference>
<organism evidence="4 5">
    <name type="scientific">Salibaculum griseiflavum</name>
    <dbReference type="NCBI Taxonomy" id="1914409"/>
    <lineage>
        <taxon>Bacteria</taxon>
        <taxon>Pseudomonadati</taxon>
        <taxon>Pseudomonadota</taxon>
        <taxon>Alphaproteobacteria</taxon>
        <taxon>Rhodobacterales</taxon>
        <taxon>Roseobacteraceae</taxon>
        <taxon>Salibaculum</taxon>
    </lineage>
</organism>
<evidence type="ECO:0000256" key="2">
    <source>
        <dbReference type="SAM" id="MobiDB-lite"/>
    </source>
</evidence>
<evidence type="ECO:0000313" key="4">
    <source>
        <dbReference type="EMBL" id="PWG16499.1"/>
    </source>
</evidence>
<keyword evidence="5" id="KW-1185">Reference proteome</keyword>
<proteinExistence type="predicted"/>
<feature type="compositionally biased region" description="Basic and acidic residues" evidence="2">
    <location>
        <begin position="796"/>
        <end position="808"/>
    </location>
</feature>
<feature type="transmembrane region" description="Helical" evidence="3">
    <location>
        <begin position="44"/>
        <end position="62"/>
    </location>
</feature>
<dbReference type="RefSeq" id="WP_109389095.1">
    <property type="nucleotide sequence ID" value="NZ_QETF01000012.1"/>
</dbReference>
<feature type="region of interest" description="Disordered" evidence="2">
    <location>
        <begin position="758"/>
        <end position="827"/>
    </location>
</feature>
<dbReference type="OrthoDB" id="8477685at2"/>
<sequence>MPIALTRIGLWAERITRAFWPVWTVLFVGLAPLIMGWQDRLPLELVWGFAVLVVLVLGWTLWRGVRGFRVPTRDEAVARVDARLPGRPIAALEDQQAIGAGDAASETVWRVHLQRMADRTRDARPVEPDLRLSRSDPFGLRYIALLVFVVALMFGSLLRVGSVVEAGIGGTGQIATGPVWEGWVEPPGYTGKPTLYLADLQGRAIRAPEGSLITVRLYGEVGELTVAETVSGRTGEVPPASDVQQSFEVAQSGRLEIMGDGGAAWDVVMLPDEAPMVELAGPVEVEASGEMAQPFRASDDHGVFAGEARIDLDLGAVDRRHGLAVDPDPREAFVVDLPMPFSGDRADFEERLIDDFSQHPWANLPVTLTLTVEDAVGQSGSSTPETMRLPGRRFFQPVAKAVIEQRRDLLWSKANASRVAMVLRAVSHRPDELFNNETSYLRLRITLRRLEAEMEGGLSDAAQEEIAQALWDLAILLEDGSLADARDRLERAQERLAEAMRNGASEEEIQELMDELRAAMDEYMRMLAENAEPGENGTDQPDSGEENRQISQSEIDALLDRIQELMEEGRMAEAQELMEQLNQMMENMRVTQGEGGDGPQTPGEQSMQDLAETLRDQQQLNDDSFRELQERFNQGQPGQQGQQGQQPQGQQQGQQPGGEDQPGQGQQGQQGQGLGQGDNSQQGMIGEGGQGGEATGEGSLADRQNALRQGLNQLRNALPGLDGEAADRAGEALGRAEDAMEGAEDALREGDMAEAIDRQSEAMDALRDGMRNLGEALAENQREQLEEGQGTQTGRADGRPEPGRRDPLGRQMGNSGQFGSDENMLQGEDIYRRAEELLKELRDRSADQERPELELDYLKRLLERF</sequence>
<dbReference type="InterPro" id="IPR012683">
    <property type="entry name" value="CHP02302_TM"/>
</dbReference>
<evidence type="ECO:0000256" key="3">
    <source>
        <dbReference type="SAM" id="Phobius"/>
    </source>
</evidence>
<dbReference type="NCBIfam" id="TIGR02302">
    <property type="entry name" value="aProt_lowcomp"/>
    <property type="match status" value="1"/>
</dbReference>
<reference evidence="5" key="1">
    <citation type="submission" date="2018-05" db="EMBL/GenBank/DDBJ databases">
        <authorList>
            <person name="Du Z."/>
            <person name="Wang X."/>
        </authorList>
    </citation>
    <scope>NUCLEOTIDE SEQUENCE [LARGE SCALE GENOMIC DNA]</scope>
    <source>
        <strain evidence="5">WDS4C29</strain>
    </source>
</reference>
<feature type="coiled-coil region" evidence="1">
    <location>
        <begin position="482"/>
        <end position="594"/>
    </location>
</feature>
<feature type="transmembrane region" description="Helical" evidence="3">
    <location>
        <begin position="20"/>
        <end position="38"/>
    </location>
</feature>
<evidence type="ECO:0000313" key="5">
    <source>
        <dbReference type="Proteomes" id="UP000245293"/>
    </source>
</evidence>
<keyword evidence="3" id="KW-0812">Transmembrane</keyword>
<feature type="compositionally biased region" description="Basic and acidic residues" evidence="2">
    <location>
        <begin position="758"/>
        <end position="770"/>
    </location>
</feature>